<feature type="domain" description="Pyridine nucleotide-disulphide oxidoreductase dimerisation" evidence="11">
    <location>
        <begin position="339"/>
        <end position="445"/>
    </location>
</feature>
<organism evidence="13 14">
    <name type="scientific">Paraconexibacter algicola</name>
    <dbReference type="NCBI Taxonomy" id="2133960"/>
    <lineage>
        <taxon>Bacteria</taxon>
        <taxon>Bacillati</taxon>
        <taxon>Actinomycetota</taxon>
        <taxon>Thermoleophilia</taxon>
        <taxon>Solirubrobacterales</taxon>
        <taxon>Paraconexibacteraceae</taxon>
        <taxon>Paraconexibacter</taxon>
    </lineage>
</organism>
<evidence type="ECO:0000313" key="13">
    <source>
        <dbReference type="EMBL" id="PTL58915.1"/>
    </source>
</evidence>
<reference evidence="13 14" key="1">
    <citation type="submission" date="2018-03" db="EMBL/GenBank/DDBJ databases">
        <title>Aquarubrobacter algicola gen. nov., sp. nov., a novel actinobacterium isolated from shallow eutrophic lake during the end of cyanobacterial harmful algal blooms.</title>
        <authorList>
            <person name="Chun S.J."/>
        </authorList>
    </citation>
    <scope>NUCLEOTIDE SEQUENCE [LARGE SCALE GENOMIC DNA]</scope>
    <source>
        <strain evidence="13 14">Seoho-28</strain>
    </source>
</reference>
<dbReference type="Pfam" id="PF02852">
    <property type="entry name" value="Pyr_redox_dim"/>
    <property type="match status" value="1"/>
</dbReference>
<dbReference type="InterPro" id="IPR023753">
    <property type="entry name" value="FAD/NAD-binding_dom"/>
</dbReference>
<evidence type="ECO:0000256" key="5">
    <source>
        <dbReference type="ARBA" id="ARBA00023002"/>
    </source>
</evidence>
<feature type="disulfide bond" description="Redox-active" evidence="9">
    <location>
        <begin position="40"/>
        <end position="45"/>
    </location>
</feature>
<dbReference type="InterPro" id="IPR001100">
    <property type="entry name" value="Pyr_nuc-diS_OxRdtase"/>
</dbReference>
<feature type="binding site" evidence="8">
    <location>
        <position position="303"/>
    </location>
    <ligand>
        <name>FAD</name>
        <dbReference type="ChEBI" id="CHEBI:57692"/>
    </ligand>
</feature>
<dbReference type="SUPFAM" id="SSF55424">
    <property type="entry name" value="FAD/NAD-linked reductases, dimerisation (C-terminal) domain"/>
    <property type="match status" value="1"/>
</dbReference>
<keyword evidence="4" id="KW-0521">NADP</keyword>
<dbReference type="GO" id="GO:0016668">
    <property type="term" value="F:oxidoreductase activity, acting on a sulfur group of donors, NAD(P) as acceptor"/>
    <property type="evidence" value="ECO:0007669"/>
    <property type="project" value="InterPro"/>
</dbReference>
<evidence type="ECO:0000256" key="6">
    <source>
        <dbReference type="ARBA" id="ARBA00023157"/>
    </source>
</evidence>
<sequence length="475" mass="48729">MTYDLLVLGGGTGGLVSAMIAAGAGARVALVERDRTGGDCLWTGCVPSKSLLAAAGLAHAMRHADRVGLPPATPTVDLAAVLDHVRAAQATIAPHDSVERLTAAGVDVLVGEGRFTGPRTLTVDGRPVRFRRAIVATGSRAVVPPVPGLAALAPLTHETVWELRALPARLAVLGAGPIGCELGQALGRLGSRVTLLESGDRPLRGEEPEASALLAEQLREDGIDLRLGVRVTAAARGADGAIRLTLGDAQELVADAVLVAAGRAPRSDGIGLDAAGVRCDAGGAIVVDPTMRTSAAGIFAVGDVVGAPAFTHVAAHHARQAAVNALFGLRRRADRTPLPWVTFTDPEVAHVGLTVAQARERHGERVVVARSTYAGLDRAIAAGEHRGGAILVGDARGRLVGATLVGRGAGESIAELTAWIATGAKLARVSGTVHAYPTYAGAAVRAVDDHLRKRYAGPGLRRALAPVLAARRLVR</sequence>
<evidence type="ECO:0000256" key="8">
    <source>
        <dbReference type="PIRSR" id="PIRSR000350-3"/>
    </source>
</evidence>
<dbReference type="OrthoDB" id="9800167at2"/>
<dbReference type="PIRSF" id="PIRSF000350">
    <property type="entry name" value="Mercury_reductase_MerA"/>
    <property type="match status" value="1"/>
</dbReference>
<keyword evidence="2 10" id="KW-0285">Flavoprotein</keyword>
<evidence type="ECO:0000256" key="7">
    <source>
        <dbReference type="ARBA" id="ARBA00023284"/>
    </source>
</evidence>
<comment type="similarity">
    <text evidence="1 10">Belongs to the class-I pyridine nucleotide-disulfide oxidoreductase family.</text>
</comment>
<dbReference type="InterPro" id="IPR004099">
    <property type="entry name" value="Pyr_nucl-diS_OxRdtase_dimer"/>
</dbReference>
<dbReference type="Gene3D" id="3.30.390.30">
    <property type="match status" value="1"/>
</dbReference>
<feature type="binding site" evidence="8">
    <location>
        <position position="262"/>
    </location>
    <ligand>
        <name>NAD(+)</name>
        <dbReference type="ChEBI" id="CHEBI:57540"/>
    </ligand>
</feature>
<keyword evidence="5 10" id="KW-0560">Oxidoreductase</keyword>
<keyword evidence="3 8" id="KW-0274">FAD</keyword>
<dbReference type="Gene3D" id="3.50.50.60">
    <property type="entry name" value="FAD/NAD(P)-binding domain"/>
    <property type="match status" value="2"/>
</dbReference>
<evidence type="ECO:0000313" key="14">
    <source>
        <dbReference type="Proteomes" id="UP000240739"/>
    </source>
</evidence>
<feature type="binding site" evidence="8">
    <location>
        <position position="197"/>
    </location>
    <ligand>
        <name>NAD(+)</name>
        <dbReference type="ChEBI" id="CHEBI:57540"/>
    </ligand>
</feature>
<protein>
    <submittedName>
        <fullName evidence="13">Oxidoreductase</fullName>
    </submittedName>
</protein>
<dbReference type="PANTHER" id="PTHR43014">
    <property type="entry name" value="MERCURIC REDUCTASE"/>
    <property type="match status" value="1"/>
</dbReference>
<dbReference type="SUPFAM" id="SSF51905">
    <property type="entry name" value="FAD/NAD(P)-binding domain"/>
    <property type="match status" value="1"/>
</dbReference>
<evidence type="ECO:0000256" key="9">
    <source>
        <dbReference type="PIRSR" id="PIRSR000350-4"/>
    </source>
</evidence>
<feature type="binding site" evidence="8">
    <location>
        <position position="49"/>
    </location>
    <ligand>
        <name>FAD</name>
        <dbReference type="ChEBI" id="CHEBI:57692"/>
    </ligand>
</feature>
<comment type="cofactor">
    <cofactor evidence="8">
        <name>FAD</name>
        <dbReference type="ChEBI" id="CHEBI:57692"/>
    </cofactor>
    <text evidence="8">Binds 1 FAD per subunit.</text>
</comment>
<keyword evidence="7 10" id="KW-0676">Redox-active center</keyword>
<dbReference type="InterPro" id="IPR016156">
    <property type="entry name" value="FAD/NAD-linked_Rdtase_dimer_sf"/>
</dbReference>
<feature type="binding site" evidence="8">
    <location>
        <position position="113"/>
    </location>
    <ligand>
        <name>FAD</name>
        <dbReference type="ChEBI" id="CHEBI:57692"/>
    </ligand>
</feature>
<dbReference type="GO" id="GO:0050660">
    <property type="term" value="F:flavin adenine dinucleotide binding"/>
    <property type="evidence" value="ECO:0007669"/>
    <property type="project" value="TreeGrafter"/>
</dbReference>
<evidence type="ECO:0000256" key="3">
    <source>
        <dbReference type="ARBA" id="ARBA00022827"/>
    </source>
</evidence>
<keyword evidence="8" id="KW-0547">Nucleotide-binding</keyword>
<dbReference type="InterPro" id="IPR036188">
    <property type="entry name" value="FAD/NAD-bd_sf"/>
</dbReference>
<dbReference type="PROSITE" id="PS00076">
    <property type="entry name" value="PYRIDINE_REDOX_1"/>
    <property type="match status" value="1"/>
</dbReference>
<keyword evidence="8" id="KW-0520">NAD</keyword>
<dbReference type="Proteomes" id="UP000240739">
    <property type="component" value="Unassembled WGS sequence"/>
</dbReference>
<feature type="domain" description="FAD/NAD(P)-binding" evidence="12">
    <location>
        <begin position="3"/>
        <end position="318"/>
    </location>
</feature>
<comment type="caution">
    <text evidence="13">The sequence shown here is derived from an EMBL/GenBank/DDBJ whole genome shotgun (WGS) entry which is preliminary data.</text>
</comment>
<dbReference type="PRINTS" id="PR00411">
    <property type="entry name" value="PNDRDTASEI"/>
</dbReference>
<dbReference type="PANTHER" id="PTHR43014:SF2">
    <property type="entry name" value="MERCURIC REDUCTASE"/>
    <property type="match status" value="1"/>
</dbReference>
<accession>A0A2T4UI86</accession>
<gene>
    <name evidence="13" type="ORF">C7Y72_04245</name>
</gene>
<evidence type="ECO:0000256" key="2">
    <source>
        <dbReference type="ARBA" id="ARBA00022630"/>
    </source>
</evidence>
<evidence type="ECO:0000259" key="11">
    <source>
        <dbReference type="Pfam" id="PF02852"/>
    </source>
</evidence>
<keyword evidence="6" id="KW-1015">Disulfide bond</keyword>
<keyword evidence="14" id="KW-1185">Reference proteome</keyword>
<name>A0A2T4UI86_9ACTN</name>
<dbReference type="PRINTS" id="PR00368">
    <property type="entry name" value="FADPNR"/>
</dbReference>
<dbReference type="GO" id="GO:0003955">
    <property type="term" value="F:NAD(P)H dehydrogenase (quinone) activity"/>
    <property type="evidence" value="ECO:0007669"/>
    <property type="project" value="TreeGrafter"/>
</dbReference>
<evidence type="ECO:0000259" key="12">
    <source>
        <dbReference type="Pfam" id="PF07992"/>
    </source>
</evidence>
<dbReference type="EMBL" id="PYYB01000001">
    <property type="protein sequence ID" value="PTL58915.1"/>
    <property type="molecule type" value="Genomic_DNA"/>
</dbReference>
<evidence type="ECO:0000256" key="1">
    <source>
        <dbReference type="ARBA" id="ARBA00007532"/>
    </source>
</evidence>
<evidence type="ECO:0000256" key="10">
    <source>
        <dbReference type="RuleBase" id="RU003691"/>
    </source>
</evidence>
<proteinExistence type="inferred from homology"/>
<feature type="binding site" evidence="8">
    <location>
        <begin position="174"/>
        <end position="181"/>
    </location>
    <ligand>
        <name>NAD(+)</name>
        <dbReference type="ChEBI" id="CHEBI:57540"/>
    </ligand>
</feature>
<dbReference type="AlphaFoldDB" id="A0A2T4UI86"/>
<dbReference type="Pfam" id="PF07992">
    <property type="entry name" value="Pyr_redox_2"/>
    <property type="match status" value="1"/>
</dbReference>
<evidence type="ECO:0000256" key="4">
    <source>
        <dbReference type="ARBA" id="ARBA00022857"/>
    </source>
</evidence>
<dbReference type="InterPro" id="IPR012999">
    <property type="entry name" value="Pyr_OxRdtase_I_AS"/>
</dbReference>
<dbReference type="RefSeq" id="WP_107567352.1">
    <property type="nucleotide sequence ID" value="NZ_PYYB01000001.1"/>
</dbReference>
<feature type="binding site" evidence="8">
    <location>
        <begin position="137"/>
        <end position="139"/>
    </location>
    <ligand>
        <name>FAD</name>
        <dbReference type="ChEBI" id="CHEBI:57692"/>
    </ligand>
</feature>